<feature type="region of interest" description="Disordered" evidence="2">
    <location>
        <begin position="1243"/>
        <end position="1272"/>
    </location>
</feature>
<dbReference type="OrthoDB" id="327983at2759"/>
<dbReference type="Proteomes" id="UP000187209">
    <property type="component" value="Unassembled WGS sequence"/>
</dbReference>
<gene>
    <name evidence="3" type="ORF">SteCoe_32156</name>
</gene>
<accession>A0A1R2AZL8</accession>
<feature type="coiled-coil region" evidence="1">
    <location>
        <begin position="529"/>
        <end position="1029"/>
    </location>
</feature>
<keyword evidence="4" id="KW-1185">Reference proteome</keyword>
<organism evidence="3 4">
    <name type="scientific">Stentor coeruleus</name>
    <dbReference type="NCBI Taxonomy" id="5963"/>
    <lineage>
        <taxon>Eukaryota</taxon>
        <taxon>Sar</taxon>
        <taxon>Alveolata</taxon>
        <taxon>Ciliophora</taxon>
        <taxon>Postciliodesmatophora</taxon>
        <taxon>Heterotrichea</taxon>
        <taxon>Heterotrichida</taxon>
        <taxon>Stentoridae</taxon>
        <taxon>Stentor</taxon>
    </lineage>
</organism>
<protein>
    <submittedName>
        <fullName evidence="3">Uncharacterized protein</fullName>
    </submittedName>
</protein>
<sequence>MSANKDKDTINAKPGLASTIKGFFGRTDTNNPPPKEMKLGDTSKPVYNKEKKRWEFKGEELQETQDLAPPPKSFTTQKLSENPAKKKLYVDILASSQSEQPYKPANIEEKCDEEQKTSHNQMTKEDKNNEPLPEAENNPDPDDMFQKLEDFPIISEKEPKDRSISYELISSEDSKGKEFEKYEQKIKAMKCTEKYLRGFIEEIKENSESLLEDWVFDWNAEEKNTENLEINILNDINEKNMRIVELESLNSVANTKLALMKNKNKSLKYMIEKKDKENCLEKEIIEKQKSKLADENERLGKEIEEKDKICKDNEYLRKEIQMLVFEIEEKDKEKEIILNDLRVLIEENKDMINDREILKVANCEIKNQLDLLNEENKKISQENKEFDKRIEENDKEIGEIKNKLVESNAKCQFLLKSAGNTEVILLKFKEQTRIWQKLCEENILKVQFLEVKNVELEEKLKIKESDSVKKSASLQNKDNNDKDSQNEKWSKKCIELSESRTELMKKYKILVEEYKSVKTEFSLRIENTRNEFETKFSQLANELNNEKALNDQLKSQILLYKKELSVKDTKFKDLLTDLQYFSKLNEQHKSIIQKLQQENKQISESYYEKSAEVSELQSIIEELERTQTFQASAVLEEERKNFESTLFQVRMLLENEEKYKEQIENLEQIIESKEKIIENTNRLMMDTEKELENTKNSTESIIDELECTQKALKETQNETENYKVKILDIKLELDNLLEEYARLKNAYDDYEQEIFVLKETIKSTNQELELVNMNKNTLDKEMNHIKTLYENKNKELEDTLCLLKITKETLENAETILKENNQKIEDLQNNILSLKEQEIKLKGQIIENDEEKKKLEDKISEIAGENFVNKEQKDELERSVLEFMNEAEKEKSQMQEEIDKLKDIDTKYTQAIDELKKSKSLSIKIQNIEQEYENLLEENKNLKNQIEDFEYQNYEISQENSSFQFQIANLKEEILEKTNKLSKALEDSSKANELVMAFQDESDSKDITIQQLNEDLVEKETEIFNCKKDFESISQELFTCKKEIKEQEEHQTSIIQIHEDKITKILEESKSQLTTQGSELQALRQEYAEKVENYTTNIKKSKEKSDDMIIKISYLERKIEEKDKELAKVKSSLRTAQETLKSSTRVGDSDVNPNLLAETKKLKEKIEKLEEENAELNEDIDNYCKKNIDLQQKLSLSDITLREKEVEICKSLLRLKEKDEELVLAKSMSYEIMAKYAESKAPNCEEPEILEKDDEEPVKAEGPIKESTLQPEQASGWLSSLLSAVFLTDSERGNK</sequence>
<evidence type="ECO:0000313" key="4">
    <source>
        <dbReference type="Proteomes" id="UP000187209"/>
    </source>
</evidence>
<keyword evidence="1" id="KW-0175">Coiled coil</keyword>
<name>A0A1R2AZL8_9CILI</name>
<feature type="coiled-coil region" evidence="1">
    <location>
        <begin position="282"/>
        <end position="403"/>
    </location>
</feature>
<evidence type="ECO:0000256" key="2">
    <source>
        <dbReference type="SAM" id="MobiDB-lite"/>
    </source>
</evidence>
<comment type="caution">
    <text evidence="3">The sequence shown here is derived from an EMBL/GenBank/DDBJ whole genome shotgun (WGS) entry which is preliminary data.</text>
</comment>
<feature type="compositionally biased region" description="Basic and acidic residues" evidence="2">
    <location>
        <begin position="35"/>
        <end position="60"/>
    </location>
</feature>
<proteinExistence type="predicted"/>
<dbReference type="EMBL" id="MPUH01001137">
    <property type="protein sequence ID" value="OMJ69983.1"/>
    <property type="molecule type" value="Genomic_DNA"/>
</dbReference>
<feature type="region of interest" description="Disordered" evidence="2">
    <location>
        <begin position="20"/>
        <end position="146"/>
    </location>
</feature>
<reference evidence="3 4" key="1">
    <citation type="submission" date="2016-11" db="EMBL/GenBank/DDBJ databases">
        <title>The macronuclear genome of Stentor coeruleus: a giant cell with tiny introns.</title>
        <authorList>
            <person name="Slabodnick M."/>
            <person name="Ruby J.G."/>
            <person name="Reiff S.B."/>
            <person name="Swart E.C."/>
            <person name="Gosai S."/>
            <person name="Prabakaran S."/>
            <person name="Witkowska E."/>
            <person name="Larue G.E."/>
            <person name="Fisher S."/>
            <person name="Freeman R.M."/>
            <person name="Gunawardena J."/>
            <person name="Chu W."/>
            <person name="Stover N.A."/>
            <person name="Gregory B.D."/>
            <person name="Nowacki M."/>
            <person name="Derisi J."/>
            <person name="Roy S.W."/>
            <person name="Marshall W.F."/>
            <person name="Sood P."/>
        </authorList>
    </citation>
    <scope>NUCLEOTIDE SEQUENCE [LARGE SCALE GENOMIC DNA]</scope>
    <source>
        <strain evidence="3">WM001</strain>
    </source>
</reference>
<feature type="compositionally biased region" description="Acidic residues" evidence="2">
    <location>
        <begin position="1245"/>
        <end position="1256"/>
    </location>
</feature>
<evidence type="ECO:0000256" key="1">
    <source>
        <dbReference type="SAM" id="Coils"/>
    </source>
</evidence>
<feature type="compositionally biased region" description="Basic and acidic residues" evidence="2">
    <location>
        <begin position="106"/>
        <end position="129"/>
    </location>
</feature>
<feature type="coiled-coil region" evidence="1">
    <location>
        <begin position="1066"/>
        <end position="1193"/>
    </location>
</feature>
<evidence type="ECO:0000313" key="3">
    <source>
        <dbReference type="EMBL" id="OMJ69983.1"/>
    </source>
</evidence>